<protein>
    <submittedName>
        <fullName evidence="5">Phage repressor protein C</fullName>
    </submittedName>
</protein>
<keyword evidence="1" id="KW-0805">Transcription regulation</keyword>
<dbReference type="InterPro" id="IPR036286">
    <property type="entry name" value="LexA/Signal_pep-like_sf"/>
</dbReference>
<keyword evidence="6" id="KW-1185">Reference proteome</keyword>
<gene>
    <name evidence="5" type="ORF">C2134_07565</name>
</gene>
<dbReference type="InterPro" id="IPR015927">
    <property type="entry name" value="Peptidase_S24_S26A/B/C"/>
</dbReference>
<feature type="domain" description="Peptidase S24/S26A/S26B/S26C" evidence="4">
    <location>
        <begin position="127"/>
        <end position="248"/>
    </location>
</feature>
<accession>A0A2K4MQG8</accession>
<dbReference type="SUPFAM" id="SSF51306">
    <property type="entry name" value="LexA/Signal peptidase"/>
    <property type="match status" value="1"/>
</dbReference>
<evidence type="ECO:0000256" key="3">
    <source>
        <dbReference type="ARBA" id="ARBA00023163"/>
    </source>
</evidence>
<dbReference type="GO" id="GO:0003677">
    <property type="term" value="F:DNA binding"/>
    <property type="evidence" value="ECO:0007669"/>
    <property type="project" value="UniProtKB-KW"/>
</dbReference>
<dbReference type="PANTHER" id="PTHR40661">
    <property type="match status" value="1"/>
</dbReference>
<evidence type="ECO:0000313" key="6">
    <source>
        <dbReference type="Proteomes" id="UP000236416"/>
    </source>
</evidence>
<evidence type="ECO:0000259" key="4">
    <source>
        <dbReference type="Pfam" id="PF00717"/>
    </source>
</evidence>
<dbReference type="Proteomes" id="UP000236416">
    <property type="component" value="Unassembled WGS sequence"/>
</dbReference>
<evidence type="ECO:0000256" key="1">
    <source>
        <dbReference type="ARBA" id="ARBA00023015"/>
    </source>
</evidence>
<organism evidence="5 6">
    <name type="scientific">Chromobacterium sinusclupearum</name>
    <dbReference type="NCBI Taxonomy" id="2077146"/>
    <lineage>
        <taxon>Bacteria</taxon>
        <taxon>Pseudomonadati</taxon>
        <taxon>Pseudomonadota</taxon>
        <taxon>Betaproteobacteria</taxon>
        <taxon>Neisseriales</taxon>
        <taxon>Chromobacteriaceae</taxon>
        <taxon>Chromobacterium</taxon>
    </lineage>
</organism>
<dbReference type="EMBL" id="PPTF01000023">
    <property type="protein sequence ID" value="POA99259.1"/>
    <property type="molecule type" value="Genomic_DNA"/>
</dbReference>
<dbReference type="InterPro" id="IPR039418">
    <property type="entry name" value="LexA-like"/>
</dbReference>
<name>A0A2K4MQG8_9NEIS</name>
<dbReference type="AlphaFoldDB" id="A0A2K4MQG8"/>
<dbReference type="Pfam" id="PF00717">
    <property type="entry name" value="Peptidase_S24"/>
    <property type="match status" value="1"/>
</dbReference>
<sequence length="255" mass="28039">MQLMEFQMENSLQATGFKQRLELLIGAEKPYAWAARIGINKGSFTNMWYKGGVPRMATAQKIAASSGCRLPWLLHGEGAMRDETVAAAELAGDSERGRTARPLDADDDFVPPGVHEEFCFIPRYNLKASAGFGTSASGEQAMFYMAFRRYWVKNYLNASPRDLAVISVKGDSMSGVLEDRDTILVNTAERNPGEGLFVIRIGDDIFVKQLQRLPGGAVQVKSANPLYETFTVDLAGAGAEFEVIGRVVWFGRQIA</sequence>
<keyword evidence="2" id="KW-0238">DNA-binding</keyword>
<comment type="caution">
    <text evidence="5">The sequence shown here is derived from an EMBL/GenBank/DDBJ whole genome shotgun (WGS) entry which is preliminary data.</text>
</comment>
<evidence type="ECO:0000256" key="2">
    <source>
        <dbReference type="ARBA" id="ARBA00023125"/>
    </source>
</evidence>
<dbReference type="CDD" id="cd06529">
    <property type="entry name" value="S24_LexA-like"/>
    <property type="match status" value="1"/>
</dbReference>
<dbReference type="PANTHER" id="PTHR40661:SF3">
    <property type="entry name" value="FELS-1 PROPHAGE TRANSCRIPTIONAL REGULATOR"/>
    <property type="match status" value="1"/>
</dbReference>
<evidence type="ECO:0000313" key="5">
    <source>
        <dbReference type="EMBL" id="POA99259.1"/>
    </source>
</evidence>
<reference evidence="5 6" key="1">
    <citation type="submission" date="2018-01" db="EMBL/GenBank/DDBJ databases">
        <title>Genomic Sequence of Chromobacterium MWU13-2610 from wild cranberry bogs within the Cape Cod National Seashore.</title>
        <authorList>
            <person name="O'Hara-Hanley K."/>
            <person name="Soby S."/>
            <person name="Harrison A."/>
        </authorList>
    </citation>
    <scope>NUCLEOTIDE SEQUENCE [LARGE SCALE GENOMIC DNA]</scope>
    <source>
        <strain evidence="5 6">MWU13-2610</strain>
    </source>
</reference>
<proteinExistence type="predicted"/>
<dbReference type="Gene3D" id="2.10.109.10">
    <property type="entry name" value="Umud Fragment, subunit A"/>
    <property type="match status" value="1"/>
</dbReference>
<keyword evidence="3" id="KW-0804">Transcription</keyword>